<dbReference type="InterPro" id="IPR011009">
    <property type="entry name" value="Kinase-like_dom_sf"/>
</dbReference>
<dbReference type="PANTHER" id="PTHR45647">
    <property type="entry name" value="OS02G0152300 PROTEIN"/>
    <property type="match status" value="1"/>
</dbReference>
<accession>A0AAD1ZLU1</accession>
<dbReference type="PROSITE" id="PS00107">
    <property type="entry name" value="PROTEIN_KINASE_ATP"/>
    <property type="match status" value="1"/>
</dbReference>
<dbReference type="GO" id="GO:0061630">
    <property type="term" value="F:ubiquitin protein ligase activity"/>
    <property type="evidence" value="ECO:0007669"/>
    <property type="project" value="UniProtKB-EC"/>
</dbReference>
<keyword evidence="6" id="KW-0833">Ubl conjugation pathway</keyword>
<dbReference type="EC" id="2.3.2.27" evidence="4"/>
<evidence type="ECO:0000259" key="9">
    <source>
        <dbReference type="PROSITE" id="PS50011"/>
    </source>
</evidence>
<dbReference type="CDD" id="cd01989">
    <property type="entry name" value="USP_STK_Ubox_N"/>
    <property type="match status" value="1"/>
</dbReference>
<dbReference type="EMBL" id="OU503047">
    <property type="protein sequence ID" value="CAI9771920.1"/>
    <property type="molecule type" value="Genomic_DNA"/>
</dbReference>
<dbReference type="GO" id="GO:0016567">
    <property type="term" value="P:protein ubiquitination"/>
    <property type="evidence" value="ECO:0007669"/>
    <property type="project" value="InterPro"/>
</dbReference>
<protein>
    <recommendedName>
        <fullName evidence="4">RING-type E3 ubiquitin transferase</fullName>
        <ecNumber evidence="4">2.3.2.27</ecNumber>
    </recommendedName>
</protein>
<dbReference type="Pfam" id="PF07714">
    <property type="entry name" value="PK_Tyr_Ser-Thr"/>
    <property type="match status" value="1"/>
</dbReference>
<dbReference type="Pfam" id="PF14686">
    <property type="entry name" value="fn3_3"/>
    <property type="match status" value="1"/>
</dbReference>
<dbReference type="SUPFAM" id="SSF57850">
    <property type="entry name" value="RING/U-box"/>
    <property type="match status" value="1"/>
</dbReference>
<feature type="coiled-coil region" evidence="8">
    <location>
        <begin position="380"/>
        <end position="442"/>
    </location>
</feature>
<dbReference type="InterPro" id="IPR000719">
    <property type="entry name" value="Prot_kinase_dom"/>
</dbReference>
<evidence type="ECO:0000256" key="6">
    <source>
        <dbReference type="ARBA" id="ARBA00022786"/>
    </source>
</evidence>
<evidence type="ECO:0000256" key="5">
    <source>
        <dbReference type="ARBA" id="ARBA00022679"/>
    </source>
</evidence>
<dbReference type="SMART" id="SM00504">
    <property type="entry name" value="Ubox"/>
    <property type="match status" value="1"/>
</dbReference>
<comment type="function">
    <text evidence="2">Functions as an E3 ubiquitin ligase.</text>
</comment>
<dbReference type="PANTHER" id="PTHR45647:SF22">
    <property type="entry name" value="U-BOX DOMAIN-CONTAINING PROTEIN 32"/>
    <property type="match status" value="1"/>
</dbReference>
<keyword evidence="8" id="KW-0175">Coiled coil</keyword>
<dbReference type="CDD" id="cd10316">
    <property type="entry name" value="RGL4_M"/>
    <property type="match status" value="1"/>
</dbReference>
<evidence type="ECO:0000256" key="8">
    <source>
        <dbReference type="SAM" id="Coils"/>
    </source>
</evidence>
<dbReference type="Gene3D" id="3.30.200.20">
    <property type="entry name" value="Phosphorylase Kinase, domain 1"/>
    <property type="match status" value="1"/>
</dbReference>
<keyword evidence="5" id="KW-0808">Transferase</keyword>
<evidence type="ECO:0000313" key="11">
    <source>
        <dbReference type="EMBL" id="CAI9771920.1"/>
    </source>
</evidence>
<keyword evidence="7" id="KW-0067">ATP-binding</keyword>
<gene>
    <name evidence="11" type="ORF">FPE_LOCUS19350</name>
</gene>
<comment type="pathway">
    <text evidence="3">Protein modification; protein ubiquitination.</text>
</comment>
<keyword evidence="12" id="KW-1185">Reference proteome</keyword>
<dbReference type="Proteomes" id="UP000834106">
    <property type="component" value="Chromosome 12"/>
</dbReference>
<dbReference type="CDD" id="cd16655">
    <property type="entry name" value="RING-Ubox_WDSUB1-like"/>
    <property type="match status" value="1"/>
</dbReference>
<organism evidence="11 12">
    <name type="scientific">Fraxinus pennsylvanica</name>
    <dbReference type="NCBI Taxonomy" id="56036"/>
    <lineage>
        <taxon>Eukaryota</taxon>
        <taxon>Viridiplantae</taxon>
        <taxon>Streptophyta</taxon>
        <taxon>Embryophyta</taxon>
        <taxon>Tracheophyta</taxon>
        <taxon>Spermatophyta</taxon>
        <taxon>Magnoliopsida</taxon>
        <taxon>eudicotyledons</taxon>
        <taxon>Gunneridae</taxon>
        <taxon>Pentapetalae</taxon>
        <taxon>asterids</taxon>
        <taxon>lamiids</taxon>
        <taxon>Lamiales</taxon>
        <taxon>Oleaceae</taxon>
        <taxon>Oleeae</taxon>
        <taxon>Fraxinus</taxon>
    </lineage>
</organism>
<dbReference type="PROSITE" id="PS51698">
    <property type="entry name" value="U_BOX"/>
    <property type="match status" value="1"/>
</dbReference>
<evidence type="ECO:0000259" key="10">
    <source>
        <dbReference type="PROSITE" id="PS51698"/>
    </source>
</evidence>
<reference evidence="11" key="1">
    <citation type="submission" date="2023-05" db="EMBL/GenBank/DDBJ databases">
        <authorList>
            <person name="Huff M."/>
        </authorList>
    </citation>
    <scope>NUCLEOTIDE SEQUENCE</scope>
</reference>
<name>A0AAD1ZLU1_9LAMI</name>
<dbReference type="InterPro" id="IPR029413">
    <property type="entry name" value="RG-lyase_II"/>
</dbReference>
<dbReference type="InterPro" id="IPR051348">
    <property type="entry name" value="U-box_ubiquitin_ligases"/>
</dbReference>
<feature type="domain" description="Protein kinase" evidence="9">
    <location>
        <begin position="526"/>
        <end position="788"/>
    </location>
</feature>
<evidence type="ECO:0000256" key="4">
    <source>
        <dbReference type="ARBA" id="ARBA00012483"/>
    </source>
</evidence>
<evidence type="ECO:0000313" key="12">
    <source>
        <dbReference type="Proteomes" id="UP000834106"/>
    </source>
</evidence>
<dbReference type="PROSITE" id="PS50011">
    <property type="entry name" value="PROTEIN_KINASE_DOM"/>
    <property type="match status" value="1"/>
</dbReference>
<evidence type="ECO:0000256" key="7">
    <source>
        <dbReference type="PROSITE-ProRule" id="PRU10141"/>
    </source>
</evidence>
<dbReference type="Pfam" id="PF04564">
    <property type="entry name" value="U-box"/>
    <property type="match status" value="1"/>
</dbReference>
<sequence length="877" mass="99409">MLVEVQSWPYSFPASEDFQSSDQRGNVNGRLLVRDKYVSDDYIPGNSAYVGLAPPGEVGSWQRECKDYQFWSRADEEGYFSINNIHTGNYNLYAWNVKEGKSLLSWAVKRFKGRSVCLLHVHQPTNLVSLLDCKLSSSKFKRYAIKAFQELELQKMHKLLNEYLLFLSQMGVHTDNSWIEMSNIGKGIVQLIVQHGIKWLIMGAGAETQSTKQRKLSEIKSNKAILVCKQAPVSCNIWFICKGCLVYARNVDFVSCLATTTLALPSPINNGETILVHDCAENTEDDAGSVQSFKHSTRSMEEVVGTSYSTIPMIGWIRGDDSPLFSQASSPEHFLCSSSIPLLDYKLQEEETHDLHNNLEHAVVDAENFKQRAFEESVKRWRAEEDAIEATRKAEELESLCMEEINRKNEMEEILVGQRLDIEAMKNQLDQFVKELQLIQHQKPALESQLREACCIEKELEEKIIQAVNLLITYKEKRDKLQMEYDSATREANKFRTFTKEDPMGICSTQFFGFSFADIIEATQNFDPSQKIGEGRYGIVYKGMLNHVKVAIKMLPFSGHQSDSEFMHEVEVLSRVRHPNLVMLIGACPESRSLIYEYIENGSLEDQLLCRTKSRPLPWQYRIKIATEICSALIFLHANSSCIIHRNLKSSNVLLDSNFVSKVGDLGISNFVSNHTLYSKNDPAILISTEIFNDGELTAASDVYSFGIVLLQLLTAKPASDLVRDVKCSIESGYLNEVLDVSAGDWPPDLVKQLAHLALRCCERKPSERLNLVSEVWAVLEAMRDSWTMSSPTSSSSSLDSKDQRRIPAHFVCPIFQEIMKDPHIAADGFTYEGDAIRGWFNSGHKTSPMTNLKLEHTELLPNNALYNAIQEWQQQS</sequence>
<evidence type="ECO:0000256" key="3">
    <source>
        <dbReference type="ARBA" id="ARBA00004906"/>
    </source>
</evidence>
<feature type="domain" description="U-box" evidence="10">
    <location>
        <begin position="806"/>
        <end position="877"/>
    </location>
</feature>
<dbReference type="SUPFAM" id="SSF56112">
    <property type="entry name" value="Protein kinase-like (PK-like)"/>
    <property type="match status" value="1"/>
</dbReference>
<evidence type="ECO:0000256" key="1">
    <source>
        <dbReference type="ARBA" id="ARBA00000900"/>
    </source>
</evidence>
<dbReference type="GO" id="GO:0005524">
    <property type="term" value="F:ATP binding"/>
    <property type="evidence" value="ECO:0007669"/>
    <property type="project" value="UniProtKB-UniRule"/>
</dbReference>
<dbReference type="InterPro" id="IPR003613">
    <property type="entry name" value="Ubox_domain"/>
</dbReference>
<dbReference type="InterPro" id="IPR013083">
    <property type="entry name" value="Znf_RING/FYVE/PHD"/>
</dbReference>
<feature type="binding site" evidence="7">
    <location>
        <position position="553"/>
    </location>
    <ligand>
        <name>ATP</name>
        <dbReference type="ChEBI" id="CHEBI:30616"/>
    </ligand>
</feature>
<dbReference type="GO" id="GO:0004672">
    <property type="term" value="F:protein kinase activity"/>
    <property type="evidence" value="ECO:0007669"/>
    <property type="project" value="InterPro"/>
</dbReference>
<dbReference type="InterPro" id="IPR017441">
    <property type="entry name" value="Protein_kinase_ATP_BS"/>
</dbReference>
<proteinExistence type="predicted"/>
<comment type="catalytic activity">
    <reaction evidence="1">
        <text>S-ubiquitinyl-[E2 ubiquitin-conjugating enzyme]-L-cysteine + [acceptor protein]-L-lysine = [E2 ubiquitin-conjugating enzyme]-L-cysteine + N(6)-ubiquitinyl-[acceptor protein]-L-lysine.</text>
        <dbReference type="EC" id="2.3.2.27"/>
    </reaction>
</comment>
<keyword evidence="7" id="KW-0547">Nucleotide-binding</keyword>
<evidence type="ECO:0000256" key="2">
    <source>
        <dbReference type="ARBA" id="ARBA00003861"/>
    </source>
</evidence>
<dbReference type="AlphaFoldDB" id="A0AAD1ZLU1"/>
<dbReference type="Gene3D" id="1.10.510.10">
    <property type="entry name" value="Transferase(Phosphotransferase) domain 1"/>
    <property type="match status" value="1"/>
</dbReference>
<dbReference type="Gene3D" id="3.30.40.10">
    <property type="entry name" value="Zinc/RING finger domain, C3HC4 (zinc finger)"/>
    <property type="match status" value="1"/>
</dbReference>
<dbReference type="InterPro" id="IPR001245">
    <property type="entry name" value="Ser-Thr/Tyr_kinase_cat_dom"/>
</dbReference>